<evidence type="ECO:0000256" key="1">
    <source>
        <dbReference type="PROSITE-ProRule" id="PRU00175"/>
    </source>
</evidence>
<accession>A0A2H6KFW2</accession>
<feature type="compositionally biased region" description="Low complexity" evidence="2">
    <location>
        <begin position="127"/>
        <end position="140"/>
    </location>
</feature>
<feature type="region of interest" description="Disordered" evidence="2">
    <location>
        <begin position="114"/>
        <end position="141"/>
    </location>
</feature>
<dbReference type="InterPro" id="IPR001841">
    <property type="entry name" value="Znf_RING"/>
</dbReference>
<keyword evidence="1" id="KW-0863">Zinc-finger</keyword>
<name>A0A2H6KFW2_9APIC</name>
<evidence type="ECO:0000256" key="2">
    <source>
        <dbReference type="SAM" id="MobiDB-lite"/>
    </source>
</evidence>
<evidence type="ECO:0000259" key="3">
    <source>
        <dbReference type="PROSITE" id="PS50089"/>
    </source>
</evidence>
<dbReference type="VEuPathDB" id="PiroplasmaDB:BOVATA_033600"/>
<evidence type="ECO:0000313" key="5">
    <source>
        <dbReference type="Proteomes" id="UP000236319"/>
    </source>
</evidence>
<dbReference type="GO" id="GO:0008270">
    <property type="term" value="F:zinc ion binding"/>
    <property type="evidence" value="ECO:0007669"/>
    <property type="project" value="UniProtKB-KW"/>
</dbReference>
<dbReference type="PROSITE" id="PS50089">
    <property type="entry name" value="ZF_RING_2"/>
    <property type="match status" value="1"/>
</dbReference>
<feature type="compositionally biased region" description="Basic residues" evidence="2">
    <location>
        <begin position="1"/>
        <end position="10"/>
    </location>
</feature>
<reference evidence="4 5" key="1">
    <citation type="journal article" date="2017" name="BMC Genomics">
        <title>Whole-genome assembly of Babesia ovata and comparative genomics between closely related pathogens.</title>
        <authorList>
            <person name="Yamagishi J."/>
            <person name="Asada M."/>
            <person name="Hakimi H."/>
            <person name="Tanaka T.Q."/>
            <person name="Sugimoto C."/>
            <person name="Kawazu S."/>
        </authorList>
    </citation>
    <scope>NUCLEOTIDE SEQUENCE [LARGE SCALE GENOMIC DNA]</scope>
    <source>
        <strain evidence="4 5">Miyake</strain>
    </source>
</reference>
<feature type="domain" description="RING-type" evidence="3">
    <location>
        <begin position="32"/>
        <end position="78"/>
    </location>
</feature>
<sequence>MTTRRRKVVRGRQSNAVTGDAEKHEESRNTTCDCCLLPIRFDSRDAQDFGRIETCPHTFHFTCIKKWSALETTCPQCKAVFSRIERVKASTGEVVETIECESLFLWDHYDAEGSSDAGTSPDNAEPSQQSSSSGASGGRSKTLRLLAPDQLQEARAPKKRKRPVKIEEAVALTERHLKRTAMNDVCYAPPTVTYEAKPIPVLRRESEFKLQPVYQEDFIAK</sequence>
<feature type="region of interest" description="Disordered" evidence="2">
    <location>
        <begin position="1"/>
        <end position="22"/>
    </location>
</feature>
<dbReference type="OrthoDB" id="365379at2759"/>
<feature type="compositionally biased region" description="Polar residues" evidence="2">
    <location>
        <begin position="116"/>
        <end position="126"/>
    </location>
</feature>
<gene>
    <name evidence="4" type="ORF">BOVATA_033600</name>
</gene>
<dbReference type="GeneID" id="39875637"/>
<organism evidence="4 5">
    <name type="scientific">Babesia ovata</name>
    <dbReference type="NCBI Taxonomy" id="189622"/>
    <lineage>
        <taxon>Eukaryota</taxon>
        <taxon>Sar</taxon>
        <taxon>Alveolata</taxon>
        <taxon>Apicomplexa</taxon>
        <taxon>Aconoidasida</taxon>
        <taxon>Piroplasmida</taxon>
        <taxon>Babesiidae</taxon>
        <taxon>Babesia</taxon>
    </lineage>
</organism>
<dbReference type="Gene3D" id="3.30.40.10">
    <property type="entry name" value="Zinc/RING finger domain, C3HC4 (zinc finger)"/>
    <property type="match status" value="1"/>
</dbReference>
<evidence type="ECO:0000313" key="4">
    <source>
        <dbReference type="EMBL" id="GBE61867.1"/>
    </source>
</evidence>
<dbReference type="RefSeq" id="XP_028868110.1">
    <property type="nucleotide sequence ID" value="XM_029012277.1"/>
</dbReference>
<dbReference type="Proteomes" id="UP000236319">
    <property type="component" value="Unassembled WGS sequence"/>
</dbReference>
<dbReference type="SUPFAM" id="SSF57850">
    <property type="entry name" value="RING/U-box"/>
    <property type="match status" value="1"/>
</dbReference>
<keyword evidence="5" id="KW-1185">Reference proteome</keyword>
<keyword evidence="1" id="KW-0479">Metal-binding</keyword>
<keyword evidence="1" id="KW-0862">Zinc</keyword>
<protein>
    <submittedName>
        <fullName evidence="4">RING finger protein</fullName>
    </submittedName>
</protein>
<comment type="caution">
    <text evidence="4">The sequence shown here is derived from an EMBL/GenBank/DDBJ whole genome shotgun (WGS) entry which is preliminary data.</text>
</comment>
<dbReference type="InterPro" id="IPR013083">
    <property type="entry name" value="Znf_RING/FYVE/PHD"/>
</dbReference>
<dbReference type="EMBL" id="BDSA01000003">
    <property type="protein sequence ID" value="GBE61867.1"/>
    <property type="molecule type" value="Genomic_DNA"/>
</dbReference>
<proteinExistence type="predicted"/>
<dbReference type="AlphaFoldDB" id="A0A2H6KFW2"/>